<accession>A0A085MLH2</accession>
<gene>
    <name evidence="1" type="ORF">M513_00831</name>
</gene>
<reference evidence="1 2" key="1">
    <citation type="journal article" date="2014" name="Nat. Genet.">
        <title>Genome and transcriptome of the porcine whipworm Trichuris suis.</title>
        <authorList>
            <person name="Jex A.R."/>
            <person name="Nejsum P."/>
            <person name="Schwarz E.M."/>
            <person name="Hu L."/>
            <person name="Young N.D."/>
            <person name="Hall R.S."/>
            <person name="Korhonen P.K."/>
            <person name="Liao S."/>
            <person name="Thamsborg S."/>
            <person name="Xia J."/>
            <person name="Xu P."/>
            <person name="Wang S."/>
            <person name="Scheerlinck J.P."/>
            <person name="Hofmann A."/>
            <person name="Sternberg P.W."/>
            <person name="Wang J."/>
            <person name="Gasser R.B."/>
        </authorList>
    </citation>
    <scope>NUCLEOTIDE SEQUENCE [LARGE SCALE GENOMIC DNA]</scope>
    <source>
        <strain evidence="1">DCEP-RM93M</strain>
    </source>
</reference>
<dbReference type="EMBL" id="KL363185">
    <property type="protein sequence ID" value="KFD58068.1"/>
    <property type="molecule type" value="Genomic_DNA"/>
</dbReference>
<dbReference type="Proteomes" id="UP000030764">
    <property type="component" value="Unassembled WGS sequence"/>
</dbReference>
<name>A0A085MLH2_9BILA</name>
<sequence>GGTSFRNNLLCLHRQLERGPALQRIQHEECSWYQFNLH</sequence>
<keyword evidence="2" id="KW-1185">Reference proteome</keyword>
<feature type="non-terminal residue" evidence="1">
    <location>
        <position position="38"/>
    </location>
</feature>
<evidence type="ECO:0000313" key="1">
    <source>
        <dbReference type="EMBL" id="KFD58068.1"/>
    </source>
</evidence>
<dbReference type="AlphaFoldDB" id="A0A085MLH2"/>
<proteinExistence type="predicted"/>
<protein>
    <submittedName>
        <fullName evidence="1">Uncharacterized protein</fullName>
    </submittedName>
</protein>
<feature type="non-terminal residue" evidence="1">
    <location>
        <position position="1"/>
    </location>
</feature>
<evidence type="ECO:0000313" key="2">
    <source>
        <dbReference type="Proteomes" id="UP000030764"/>
    </source>
</evidence>
<organism evidence="1 2">
    <name type="scientific">Trichuris suis</name>
    <name type="common">pig whipworm</name>
    <dbReference type="NCBI Taxonomy" id="68888"/>
    <lineage>
        <taxon>Eukaryota</taxon>
        <taxon>Metazoa</taxon>
        <taxon>Ecdysozoa</taxon>
        <taxon>Nematoda</taxon>
        <taxon>Enoplea</taxon>
        <taxon>Dorylaimia</taxon>
        <taxon>Trichinellida</taxon>
        <taxon>Trichuridae</taxon>
        <taxon>Trichuris</taxon>
    </lineage>
</organism>